<dbReference type="GO" id="GO:0005737">
    <property type="term" value="C:cytoplasm"/>
    <property type="evidence" value="ECO:0007669"/>
    <property type="project" value="TreeGrafter"/>
</dbReference>
<proteinExistence type="predicted"/>
<dbReference type="PROSITE" id="PS50089">
    <property type="entry name" value="ZF_RING_2"/>
    <property type="match status" value="1"/>
</dbReference>
<sequence>MEPLHCIYSVSMLSGQHTTLMPDYTFKFIIEISSYLSTDQMHTLCYSPPQSIPCQNFFNKDQELLWTQLRMLLWPIYSFVESFEQLIEGLISAVQSVFQIDVLDFLPPGSHHHQDVPLKLEIILLDDNMLTALTMEVSMHDYKMIPASSEAIQTLLKKSTVQTQDECCSICLEGLDINAYTMPCNHMFHHQCIVTWLQNSHMCPLCRYPLQTV</sequence>
<accession>A0A445F0L8</accession>
<dbReference type="GO" id="GO:0016567">
    <property type="term" value="P:protein ubiquitination"/>
    <property type="evidence" value="ECO:0007669"/>
    <property type="project" value="TreeGrafter"/>
</dbReference>
<dbReference type="SUPFAM" id="SSF57850">
    <property type="entry name" value="RING/U-box"/>
    <property type="match status" value="1"/>
</dbReference>
<dbReference type="Pfam" id="PF13639">
    <property type="entry name" value="zf-RING_2"/>
    <property type="match status" value="1"/>
</dbReference>
<comment type="caution">
    <text evidence="8">The sequence shown here is derived from an EMBL/GenBank/DDBJ whole genome shotgun (WGS) entry which is preliminary data.</text>
</comment>
<dbReference type="PANTHER" id="PTHR15710:SF184">
    <property type="entry name" value="RING_U-BOX SUPERFAMILY PROTEIN"/>
    <property type="match status" value="1"/>
</dbReference>
<reference evidence="8 9" key="1">
    <citation type="submission" date="2018-09" db="EMBL/GenBank/DDBJ databases">
        <title>A high-quality reference genome of wild soybean provides a powerful tool to mine soybean genomes.</title>
        <authorList>
            <person name="Xie M."/>
            <person name="Chung C.Y.L."/>
            <person name="Li M.-W."/>
            <person name="Wong F.-L."/>
            <person name="Chan T.-F."/>
            <person name="Lam H.-M."/>
        </authorList>
    </citation>
    <scope>NUCLEOTIDE SEQUENCE [LARGE SCALE GENOMIC DNA]</scope>
    <source>
        <strain evidence="9">cv. W05</strain>
        <tissue evidence="8">Hypocotyl of etiolated seedlings</tissue>
    </source>
</reference>
<evidence type="ECO:0000256" key="2">
    <source>
        <dbReference type="ARBA" id="ARBA00012483"/>
    </source>
</evidence>
<evidence type="ECO:0000256" key="5">
    <source>
        <dbReference type="ARBA" id="ARBA00022833"/>
    </source>
</evidence>
<feature type="domain" description="RING-type" evidence="7">
    <location>
        <begin position="168"/>
        <end position="207"/>
    </location>
</feature>
<dbReference type="SMART" id="SM00184">
    <property type="entry name" value="RING"/>
    <property type="match status" value="1"/>
</dbReference>
<evidence type="ECO:0000313" key="9">
    <source>
        <dbReference type="Proteomes" id="UP000289340"/>
    </source>
</evidence>
<keyword evidence="3" id="KW-0479">Metal-binding</keyword>
<dbReference type="InterPro" id="IPR013083">
    <property type="entry name" value="Znf_RING/FYVE/PHD"/>
</dbReference>
<keyword evidence="4 6" id="KW-0863">Zinc-finger</keyword>
<comment type="catalytic activity">
    <reaction evidence="1">
        <text>S-ubiquitinyl-[E2 ubiquitin-conjugating enzyme]-L-cysteine + [acceptor protein]-L-lysine = [E2 ubiquitin-conjugating enzyme]-L-cysteine + N(6)-ubiquitinyl-[acceptor protein]-L-lysine.</text>
        <dbReference type="EC" id="2.3.2.27"/>
    </reaction>
</comment>
<dbReference type="GO" id="GO:0061630">
    <property type="term" value="F:ubiquitin protein ligase activity"/>
    <property type="evidence" value="ECO:0007669"/>
    <property type="project" value="UniProtKB-EC"/>
</dbReference>
<dbReference type="Proteomes" id="UP000289340">
    <property type="component" value="Chromosome 20"/>
</dbReference>
<dbReference type="GO" id="GO:0008270">
    <property type="term" value="F:zinc ion binding"/>
    <property type="evidence" value="ECO:0007669"/>
    <property type="project" value="UniProtKB-KW"/>
</dbReference>
<dbReference type="AlphaFoldDB" id="A0A445F0L8"/>
<evidence type="ECO:0000256" key="1">
    <source>
        <dbReference type="ARBA" id="ARBA00000900"/>
    </source>
</evidence>
<keyword evidence="9" id="KW-1185">Reference proteome</keyword>
<dbReference type="EC" id="2.3.2.27" evidence="2"/>
<dbReference type="PANTHER" id="PTHR15710">
    <property type="entry name" value="E3 UBIQUITIN-PROTEIN LIGASE PRAJA"/>
    <property type="match status" value="1"/>
</dbReference>
<evidence type="ECO:0000256" key="4">
    <source>
        <dbReference type="ARBA" id="ARBA00022771"/>
    </source>
</evidence>
<organism evidence="8 9">
    <name type="scientific">Glycine soja</name>
    <name type="common">Wild soybean</name>
    <dbReference type="NCBI Taxonomy" id="3848"/>
    <lineage>
        <taxon>Eukaryota</taxon>
        <taxon>Viridiplantae</taxon>
        <taxon>Streptophyta</taxon>
        <taxon>Embryophyta</taxon>
        <taxon>Tracheophyta</taxon>
        <taxon>Spermatophyta</taxon>
        <taxon>Magnoliopsida</taxon>
        <taxon>eudicotyledons</taxon>
        <taxon>Gunneridae</taxon>
        <taxon>Pentapetalae</taxon>
        <taxon>rosids</taxon>
        <taxon>fabids</taxon>
        <taxon>Fabales</taxon>
        <taxon>Fabaceae</taxon>
        <taxon>Papilionoideae</taxon>
        <taxon>50 kb inversion clade</taxon>
        <taxon>NPAAA clade</taxon>
        <taxon>indigoferoid/millettioid clade</taxon>
        <taxon>Phaseoleae</taxon>
        <taxon>Glycine</taxon>
        <taxon>Glycine subgen. Soja</taxon>
    </lineage>
</organism>
<dbReference type="Gene3D" id="3.30.40.10">
    <property type="entry name" value="Zinc/RING finger domain, C3HC4 (zinc finger)"/>
    <property type="match status" value="1"/>
</dbReference>
<protein>
    <recommendedName>
        <fullName evidence="2">RING-type E3 ubiquitin transferase</fullName>
        <ecNumber evidence="2">2.3.2.27</ecNumber>
    </recommendedName>
</protein>
<gene>
    <name evidence="8" type="ORF">D0Y65_053102</name>
</gene>
<keyword evidence="5" id="KW-0862">Zinc</keyword>
<dbReference type="InterPro" id="IPR001841">
    <property type="entry name" value="Znf_RING"/>
</dbReference>
<dbReference type="EMBL" id="QZWG01000020">
    <property type="protein sequence ID" value="RZB42374.1"/>
    <property type="molecule type" value="Genomic_DNA"/>
</dbReference>
<evidence type="ECO:0000313" key="8">
    <source>
        <dbReference type="EMBL" id="RZB42374.1"/>
    </source>
</evidence>
<evidence type="ECO:0000256" key="6">
    <source>
        <dbReference type="PROSITE-ProRule" id="PRU00175"/>
    </source>
</evidence>
<evidence type="ECO:0000256" key="3">
    <source>
        <dbReference type="ARBA" id="ARBA00022723"/>
    </source>
</evidence>
<name>A0A445F0L8_GLYSO</name>
<evidence type="ECO:0000259" key="7">
    <source>
        <dbReference type="PROSITE" id="PS50089"/>
    </source>
</evidence>